<evidence type="ECO:0000256" key="5">
    <source>
        <dbReference type="ARBA" id="ARBA00023004"/>
    </source>
</evidence>
<comment type="caution">
    <text evidence="7">The sequence shown here is derived from an EMBL/GenBank/DDBJ whole genome shotgun (WGS) entry which is preliminary data.</text>
</comment>
<dbReference type="Pfam" id="PF00067">
    <property type="entry name" value="p450"/>
    <property type="match status" value="1"/>
</dbReference>
<dbReference type="InterPro" id="IPR047146">
    <property type="entry name" value="Cyt_P450_E_CYP52_fungi"/>
</dbReference>
<keyword evidence="4" id="KW-0560">Oxidoreductase</keyword>
<reference evidence="7" key="1">
    <citation type="submission" date="2021-03" db="EMBL/GenBank/DDBJ databases">
        <authorList>
            <person name="Tagirdzhanova G."/>
        </authorList>
    </citation>
    <scope>NUCLEOTIDE SEQUENCE</scope>
</reference>
<sequence>MQLLNTIIAIILLAIIRSLYRIWAQKQAYRTAALEHGCQEPRKYPHKLPYDIDMLRSRMADIKAGRYNRLYLEQYQKYGKTWEENLAGTKVINSMEPEDFQQVASLSFQDYGKLAMRNKALLPLLGNGIFSQDGASWKHSRYLIKPLFMQAELSDIDSFEVHVNRFLGLIPRDGSTVDLHPLLMKLFLDSSTEFIFGESVSSLTDSPFDAQEFLDAFSQALAGAGRRAQAGKLRFMFFFDNKKSRTSCDKVHAFVDRHVARALAETKSSDDPETEPPASPRYILINEMAKQIRDPADLRFQVINAFFNLARNPEVWTELRQQALALADQPLTFELLKSLTFFKYVLFESLRLQGPSGRIARTAIQDIMLPRGGGPDGTAPVFVQKGTIVALNTYAPNHWKDTWGEDVEEFRPKRWIGSRHTWDWTPFFGGPRICPAQQQVLTQAVYLLVRMASTFERIENRDLSLEYVELTKMLTESRNGAKVALYPPG</sequence>
<evidence type="ECO:0000313" key="7">
    <source>
        <dbReference type="EMBL" id="CAF9907957.1"/>
    </source>
</evidence>
<evidence type="ECO:0000256" key="1">
    <source>
        <dbReference type="ARBA" id="ARBA00001971"/>
    </source>
</evidence>
<evidence type="ECO:0000313" key="8">
    <source>
        <dbReference type="Proteomes" id="UP000664534"/>
    </source>
</evidence>
<dbReference type="Proteomes" id="UP000664534">
    <property type="component" value="Unassembled WGS sequence"/>
</dbReference>
<dbReference type="InterPro" id="IPR001128">
    <property type="entry name" value="Cyt_P450"/>
</dbReference>
<dbReference type="PRINTS" id="PR01239">
    <property type="entry name" value="EP450IICYP52"/>
</dbReference>
<evidence type="ECO:0000256" key="6">
    <source>
        <dbReference type="ARBA" id="ARBA00023033"/>
    </source>
</evidence>
<name>A0A8H3HYP4_9LECA</name>
<dbReference type="GO" id="GO:0005506">
    <property type="term" value="F:iron ion binding"/>
    <property type="evidence" value="ECO:0007669"/>
    <property type="project" value="InterPro"/>
</dbReference>
<evidence type="ECO:0000256" key="3">
    <source>
        <dbReference type="ARBA" id="ARBA00022723"/>
    </source>
</evidence>
<keyword evidence="3" id="KW-0479">Metal-binding</keyword>
<dbReference type="PANTHER" id="PTHR24287">
    <property type="entry name" value="P450, PUTATIVE (EUROFUNG)-RELATED"/>
    <property type="match status" value="1"/>
</dbReference>
<dbReference type="PANTHER" id="PTHR24287:SF19">
    <property type="entry name" value="CYTOCHROME P450"/>
    <property type="match status" value="1"/>
</dbReference>
<protein>
    <recommendedName>
        <fullName evidence="9">Cytochrome P450 alkane hydroxylase</fullName>
    </recommendedName>
</protein>
<dbReference type="AlphaFoldDB" id="A0A8H3HYP4"/>
<dbReference type="InterPro" id="IPR036396">
    <property type="entry name" value="Cyt_P450_sf"/>
</dbReference>
<evidence type="ECO:0000256" key="4">
    <source>
        <dbReference type="ARBA" id="ARBA00023002"/>
    </source>
</evidence>
<dbReference type="SUPFAM" id="SSF48264">
    <property type="entry name" value="Cytochrome P450"/>
    <property type="match status" value="1"/>
</dbReference>
<comment type="cofactor">
    <cofactor evidence="1">
        <name>heme</name>
        <dbReference type="ChEBI" id="CHEBI:30413"/>
    </cofactor>
</comment>
<accession>A0A8H3HYP4</accession>
<dbReference type="EMBL" id="CAJPDT010000004">
    <property type="protein sequence ID" value="CAF9907957.1"/>
    <property type="molecule type" value="Genomic_DNA"/>
</dbReference>
<gene>
    <name evidence="7" type="ORF">IMSHALPRED_006542</name>
</gene>
<evidence type="ECO:0008006" key="9">
    <source>
        <dbReference type="Google" id="ProtNLM"/>
    </source>
</evidence>
<dbReference type="GO" id="GO:0020037">
    <property type="term" value="F:heme binding"/>
    <property type="evidence" value="ECO:0007669"/>
    <property type="project" value="InterPro"/>
</dbReference>
<dbReference type="GO" id="GO:0016712">
    <property type="term" value="F:oxidoreductase activity, acting on paired donors, with incorporation or reduction of molecular oxygen, reduced flavin or flavoprotein as one donor, and incorporation of one atom of oxygen"/>
    <property type="evidence" value="ECO:0007669"/>
    <property type="project" value="InterPro"/>
</dbReference>
<dbReference type="InterPro" id="IPR002974">
    <property type="entry name" value="Cyt_P450_E_CYP52_ascomycetes"/>
</dbReference>
<keyword evidence="5" id="KW-0408">Iron</keyword>
<keyword evidence="6" id="KW-0503">Monooxygenase</keyword>
<organism evidence="7 8">
    <name type="scientific">Imshaugia aleurites</name>
    <dbReference type="NCBI Taxonomy" id="172621"/>
    <lineage>
        <taxon>Eukaryota</taxon>
        <taxon>Fungi</taxon>
        <taxon>Dikarya</taxon>
        <taxon>Ascomycota</taxon>
        <taxon>Pezizomycotina</taxon>
        <taxon>Lecanoromycetes</taxon>
        <taxon>OSLEUM clade</taxon>
        <taxon>Lecanoromycetidae</taxon>
        <taxon>Lecanorales</taxon>
        <taxon>Lecanorineae</taxon>
        <taxon>Parmeliaceae</taxon>
        <taxon>Imshaugia</taxon>
    </lineage>
</organism>
<dbReference type="OrthoDB" id="1470350at2759"/>
<dbReference type="CDD" id="cd11063">
    <property type="entry name" value="CYP52"/>
    <property type="match status" value="1"/>
</dbReference>
<comment type="similarity">
    <text evidence="2">Belongs to the cytochrome P450 family.</text>
</comment>
<dbReference type="Gene3D" id="1.10.630.10">
    <property type="entry name" value="Cytochrome P450"/>
    <property type="match status" value="1"/>
</dbReference>
<proteinExistence type="inferred from homology"/>
<keyword evidence="8" id="KW-1185">Reference proteome</keyword>
<evidence type="ECO:0000256" key="2">
    <source>
        <dbReference type="ARBA" id="ARBA00010617"/>
    </source>
</evidence>